<keyword evidence="13" id="KW-0963">Cytoplasm</keyword>
<protein>
    <recommendedName>
        <fullName evidence="4 13">Homoserine kinase</fullName>
        <shortName evidence="13">HK</shortName>
        <shortName evidence="13">HSK</shortName>
        <ecNumber evidence="3 13">2.7.1.39</ecNumber>
    </recommendedName>
</protein>
<gene>
    <name evidence="13 16" type="primary">thrB</name>
    <name evidence="16" type="ORF">CQU01_18790</name>
</gene>
<evidence type="ECO:0000256" key="10">
    <source>
        <dbReference type="ARBA" id="ARBA00022840"/>
    </source>
</evidence>
<dbReference type="SUPFAM" id="SSF54211">
    <property type="entry name" value="Ribosomal protein S5 domain 2-like"/>
    <property type="match status" value="1"/>
</dbReference>
<dbReference type="NCBIfam" id="TIGR00191">
    <property type="entry name" value="thrB"/>
    <property type="match status" value="1"/>
</dbReference>
<name>A0A511V0U5_9BACI</name>
<dbReference type="InterPro" id="IPR014721">
    <property type="entry name" value="Ribsml_uS5_D2-typ_fold_subgr"/>
</dbReference>
<accession>A0A511V0U5</accession>
<keyword evidence="17" id="KW-1185">Reference proteome</keyword>
<dbReference type="GO" id="GO:0005524">
    <property type="term" value="F:ATP binding"/>
    <property type="evidence" value="ECO:0007669"/>
    <property type="project" value="UniProtKB-UniRule"/>
</dbReference>
<evidence type="ECO:0000256" key="12">
    <source>
        <dbReference type="ARBA" id="ARBA00049954"/>
    </source>
</evidence>
<dbReference type="InterPro" id="IPR006204">
    <property type="entry name" value="GHMP_kinase_N_dom"/>
</dbReference>
<dbReference type="PRINTS" id="PR00958">
    <property type="entry name" value="HOMSERKINASE"/>
</dbReference>
<dbReference type="Gene3D" id="3.30.70.890">
    <property type="entry name" value="GHMP kinase, C-terminal domain"/>
    <property type="match status" value="1"/>
</dbReference>
<proteinExistence type="inferred from homology"/>
<dbReference type="InterPro" id="IPR000870">
    <property type="entry name" value="Homoserine_kinase"/>
</dbReference>
<dbReference type="OrthoDB" id="9769912at2"/>
<evidence type="ECO:0000313" key="17">
    <source>
        <dbReference type="Proteomes" id="UP000321491"/>
    </source>
</evidence>
<dbReference type="PANTHER" id="PTHR20861:SF1">
    <property type="entry name" value="HOMOSERINE KINASE"/>
    <property type="match status" value="1"/>
</dbReference>
<comment type="similarity">
    <text evidence="2 13">Belongs to the GHMP kinase family. Homoserine kinase subfamily.</text>
</comment>
<evidence type="ECO:0000256" key="5">
    <source>
        <dbReference type="ARBA" id="ARBA00022605"/>
    </source>
</evidence>
<dbReference type="InterPro" id="IPR006203">
    <property type="entry name" value="GHMP_knse_ATP-bd_CS"/>
</dbReference>
<dbReference type="GO" id="GO:0009088">
    <property type="term" value="P:threonine biosynthetic process"/>
    <property type="evidence" value="ECO:0007669"/>
    <property type="project" value="UniProtKB-UniRule"/>
</dbReference>
<sequence length="298" mass="33271">MTHFQIRVPATSANIGPGFDSIGVALNRYLTLHVESSTQWQIEHRSTMLPENVDAHDHFIINIAHKVSQFYKRKLSPCHITIDSDIPLARGLGSSASAVLAGIELANQLCHLQLSEQEKLKLATRFEGHPDNVAPALYGDFVLSFYHEANETIDIVTLDGINIYAVAYIPPFELSTETARKILPEKLSLKTATQGSALSNLMIAALLKGNYEQAGYFIEQDVFHEPYRKQLLPQYELIRQEAKREGAYGTFISGAGPTMISFVSKADKQRLIEHMKEVIPVYDVVPLNIDRNGLQVQI</sequence>
<feature type="domain" description="GHMP kinase C-terminal" evidence="15">
    <location>
        <begin position="202"/>
        <end position="278"/>
    </location>
</feature>
<dbReference type="SUPFAM" id="SSF55060">
    <property type="entry name" value="GHMP Kinase, C-terminal domain"/>
    <property type="match status" value="1"/>
</dbReference>
<evidence type="ECO:0000256" key="3">
    <source>
        <dbReference type="ARBA" id="ARBA00012078"/>
    </source>
</evidence>
<evidence type="ECO:0000256" key="9">
    <source>
        <dbReference type="ARBA" id="ARBA00022777"/>
    </source>
</evidence>
<evidence type="ECO:0000256" key="13">
    <source>
        <dbReference type="HAMAP-Rule" id="MF_00384"/>
    </source>
</evidence>
<keyword evidence="6 13" id="KW-0808">Transferase</keyword>
<evidence type="ECO:0000256" key="4">
    <source>
        <dbReference type="ARBA" id="ARBA00017858"/>
    </source>
</evidence>
<dbReference type="Gene3D" id="3.30.230.10">
    <property type="match status" value="1"/>
</dbReference>
<keyword evidence="7 13" id="KW-0791">Threonine biosynthesis</keyword>
<dbReference type="Proteomes" id="UP000321491">
    <property type="component" value="Unassembled WGS sequence"/>
</dbReference>
<keyword evidence="5 13" id="KW-0028">Amino-acid biosynthesis</keyword>
<keyword evidence="10 13" id="KW-0067">ATP-binding</keyword>
<dbReference type="InterPro" id="IPR013750">
    <property type="entry name" value="GHMP_kinase_C_dom"/>
</dbReference>
<evidence type="ECO:0000256" key="6">
    <source>
        <dbReference type="ARBA" id="ARBA00022679"/>
    </source>
</evidence>
<comment type="subcellular location">
    <subcellularLocation>
        <location evidence="13">Cytoplasm</location>
    </subcellularLocation>
</comment>
<dbReference type="GO" id="GO:0004413">
    <property type="term" value="F:homoserine kinase activity"/>
    <property type="evidence" value="ECO:0007669"/>
    <property type="project" value="UniProtKB-UniRule"/>
</dbReference>
<comment type="catalytic activity">
    <reaction evidence="11 13">
        <text>L-homoserine + ATP = O-phospho-L-homoserine + ADP + H(+)</text>
        <dbReference type="Rhea" id="RHEA:13985"/>
        <dbReference type="ChEBI" id="CHEBI:15378"/>
        <dbReference type="ChEBI" id="CHEBI:30616"/>
        <dbReference type="ChEBI" id="CHEBI:57476"/>
        <dbReference type="ChEBI" id="CHEBI:57590"/>
        <dbReference type="ChEBI" id="CHEBI:456216"/>
        <dbReference type="EC" id="2.7.1.39"/>
    </reaction>
</comment>
<dbReference type="PROSITE" id="PS00627">
    <property type="entry name" value="GHMP_KINASES_ATP"/>
    <property type="match status" value="1"/>
</dbReference>
<keyword evidence="9 13" id="KW-0418">Kinase</keyword>
<comment type="caution">
    <text evidence="16">The sequence shown here is derived from an EMBL/GenBank/DDBJ whole genome shotgun (WGS) entry which is preliminary data.</text>
</comment>
<evidence type="ECO:0000256" key="2">
    <source>
        <dbReference type="ARBA" id="ARBA00007370"/>
    </source>
</evidence>
<dbReference type="PANTHER" id="PTHR20861">
    <property type="entry name" value="HOMOSERINE/4-DIPHOSPHOCYTIDYL-2-C-METHYL-D-ERYTHRITOL KINASE"/>
    <property type="match status" value="1"/>
</dbReference>
<dbReference type="EMBL" id="BJXW01000021">
    <property type="protein sequence ID" value="GEN31641.1"/>
    <property type="molecule type" value="Genomic_DNA"/>
</dbReference>
<evidence type="ECO:0000256" key="11">
    <source>
        <dbReference type="ARBA" id="ARBA00049375"/>
    </source>
</evidence>
<reference evidence="16 17" key="1">
    <citation type="submission" date="2019-07" db="EMBL/GenBank/DDBJ databases">
        <title>Whole genome shotgun sequence of Cerasibacillus quisquiliarum NBRC 102429.</title>
        <authorList>
            <person name="Hosoyama A."/>
            <person name="Uohara A."/>
            <person name="Ohji S."/>
            <person name="Ichikawa N."/>
        </authorList>
    </citation>
    <scope>NUCLEOTIDE SEQUENCE [LARGE SCALE GENOMIC DNA]</scope>
    <source>
        <strain evidence="16 17">NBRC 102429</strain>
    </source>
</reference>
<evidence type="ECO:0000259" key="14">
    <source>
        <dbReference type="Pfam" id="PF00288"/>
    </source>
</evidence>
<organism evidence="16 17">
    <name type="scientific">Cerasibacillus quisquiliarum</name>
    <dbReference type="NCBI Taxonomy" id="227865"/>
    <lineage>
        <taxon>Bacteria</taxon>
        <taxon>Bacillati</taxon>
        <taxon>Bacillota</taxon>
        <taxon>Bacilli</taxon>
        <taxon>Bacillales</taxon>
        <taxon>Bacillaceae</taxon>
        <taxon>Cerasibacillus</taxon>
    </lineage>
</organism>
<dbReference type="AlphaFoldDB" id="A0A511V0U5"/>
<dbReference type="HAMAP" id="MF_00384">
    <property type="entry name" value="Homoser_kinase"/>
    <property type="match status" value="1"/>
</dbReference>
<evidence type="ECO:0000256" key="8">
    <source>
        <dbReference type="ARBA" id="ARBA00022741"/>
    </source>
</evidence>
<evidence type="ECO:0000256" key="1">
    <source>
        <dbReference type="ARBA" id="ARBA00005015"/>
    </source>
</evidence>
<dbReference type="EC" id="2.7.1.39" evidence="3 13"/>
<dbReference type="GO" id="GO:0005737">
    <property type="term" value="C:cytoplasm"/>
    <property type="evidence" value="ECO:0007669"/>
    <property type="project" value="UniProtKB-SubCell"/>
</dbReference>
<dbReference type="InterPro" id="IPR036554">
    <property type="entry name" value="GHMP_kinase_C_sf"/>
</dbReference>
<dbReference type="UniPathway" id="UPA00050">
    <property type="reaction ID" value="UER00064"/>
</dbReference>
<dbReference type="InterPro" id="IPR020568">
    <property type="entry name" value="Ribosomal_Su5_D2-typ_SF"/>
</dbReference>
<comment type="pathway">
    <text evidence="1 13">Amino-acid biosynthesis; L-threonine biosynthesis; L-threonine from L-aspartate: step 4/5.</text>
</comment>
<evidence type="ECO:0000256" key="7">
    <source>
        <dbReference type="ARBA" id="ARBA00022697"/>
    </source>
</evidence>
<comment type="function">
    <text evidence="12 13">Catalyzes the ATP-dependent phosphorylation of L-homoserine to L-homoserine phosphate.</text>
</comment>
<dbReference type="PIRSF" id="PIRSF000676">
    <property type="entry name" value="Homoser_kin"/>
    <property type="match status" value="1"/>
</dbReference>
<dbReference type="Pfam" id="PF08544">
    <property type="entry name" value="GHMP_kinases_C"/>
    <property type="match status" value="1"/>
</dbReference>
<evidence type="ECO:0000259" key="15">
    <source>
        <dbReference type="Pfam" id="PF08544"/>
    </source>
</evidence>
<feature type="domain" description="GHMP kinase N-terminal" evidence="14">
    <location>
        <begin position="64"/>
        <end position="139"/>
    </location>
</feature>
<feature type="binding site" evidence="13">
    <location>
        <begin position="87"/>
        <end position="97"/>
    </location>
    <ligand>
        <name>ATP</name>
        <dbReference type="ChEBI" id="CHEBI:30616"/>
    </ligand>
</feature>
<evidence type="ECO:0000313" key="16">
    <source>
        <dbReference type="EMBL" id="GEN31641.1"/>
    </source>
</evidence>
<dbReference type="Pfam" id="PF00288">
    <property type="entry name" value="GHMP_kinases_N"/>
    <property type="match status" value="1"/>
</dbReference>
<keyword evidence="8 13" id="KW-0547">Nucleotide-binding</keyword>
<dbReference type="RefSeq" id="WP_146938020.1">
    <property type="nucleotide sequence ID" value="NZ_BJXW01000021.1"/>
</dbReference>